<proteinExistence type="predicted"/>
<evidence type="ECO:0000313" key="4">
    <source>
        <dbReference type="Proteomes" id="UP001589896"/>
    </source>
</evidence>
<protein>
    <recommendedName>
        <fullName evidence="5">SPW repeat-containing protein</fullName>
    </recommendedName>
</protein>
<evidence type="ECO:0000256" key="2">
    <source>
        <dbReference type="SAM" id="Phobius"/>
    </source>
</evidence>
<evidence type="ECO:0008006" key="5">
    <source>
        <dbReference type="Google" id="ProtNLM"/>
    </source>
</evidence>
<dbReference type="Proteomes" id="UP001589896">
    <property type="component" value="Unassembled WGS sequence"/>
</dbReference>
<keyword evidence="2" id="KW-0472">Membrane</keyword>
<keyword evidence="4" id="KW-1185">Reference proteome</keyword>
<feature type="transmembrane region" description="Helical" evidence="2">
    <location>
        <begin position="28"/>
        <end position="50"/>
    </location>
</feature>
<name>A0ABV6RTH3_9GAMM</name>
<dbReference type="EMBL" id="JBHLTG010000005">
    <property type="protein sequence ID" value="MFC0680086.1"/>
    <property type="molecule type" value="Genomic_DNA"/>
</dbReference>
<organism evidence="3 4">
    <name type="scientific">Lysobacter korlensis</name>
    <dbReference type="NCBI Taxonomy" id="553636"/>
    <lineage>
        <taxon>Bacteria</taxon>
        <taxon>Pseudomonadati</taxon>
        <taxon>Pseudomonadota</taxon>
        <taxon>Gammaproteobacteria</taxon>
        <taxon>Lysobacterales</taxon>
        <taxon>Lysobacteraceae</taxon>
        <taxon>Lysobacter</taxon>
    </lineage>
</organism>
<keyword evidence="2" id="KW-1133">Transmembrane helix</keyword>
<feature type="transmembrane region" description="Helical" evidence="2">
    <location>
        <begin position="116"/>
        <end position="140"/>
    </location>
</feature>
<accession>A0ABV6RTH3</accession>
<evidence type="ECO:0000256" key="1">
    <source>
        <dbReference type="SAM" id="MobiDB-lite"/>
    </source>
</evidence>
<feature type="transmembrane region" description="Helical" evidence="2">
    <location>
        <begin position="56"/>
        <end position="76"/>
    </location>
</feature>
<evidence type="ECO:0000313" key="3">
    <source>
        <dbReference type="EMBL" id="MFC0680086.1"/>
    </source>
</evidence>
<gene>
    <name evidence="3" type="ORF">ACFFGH_19805</name>
</gene>
<dbReference type="RefSeq" id="WP_386671511.1">
    <property type="nucleotide sequence ID" value="NZ_JBHLTG010000005.1"/>
</dbReference>
<feature type="transmembrane region" description="Helical" evidence="2">
    <location>
        <begin position="83"/>
        <end position="104"/>
    </location>
</feature>
<feature type="region of interest" description="Disordered" evidence="1">
    <location>
        <begin position="1"/>
        <end position="24"/>
    </location>
</feature>
<comment type="caution">
    <text evidence="3">The sequence shown here is derived from an EMBL/GenBank/DDBJ whole genome shotgun (WGS) entry which is preliminary data.</text>
</comment>
<reference evidence="3 4" key="1">
    <citation type="submission" date="2024-09" db="EMBL/GenBank/DDBJ databases">
        <authorList>
            <person name="Sun Q."/>
            <person name="Mori K."/>
        </authorList>
    </citation>
    <scope>NUCLEOTIDE SEQUENCE [LARGE SCALE GENOMIC DNA]</scope>
    <source>
        <strain evidence="3 4">KCTC 23076</strain>
    </source>
</reference>
<keyword evidence="2" id="KW-0812">Transmembrane</keyword>
<sequence>MPENHDHLAPEAASPDTGRGGEPRRLNWPATVGFGTLALLWPIVALTGLADALGPLASLVLVLTAIGLAWILGVGFGNVPRPVLTLTLAGGIAGSLLVISSQALGEWPEVSGGLMIAGAALEIGRSAALGALAGVLAMLLQRARRA</sequence>